<dbReference type="Gene3D" id="3.30.9.60">
    <property type="match status" value="1"/>
</dbReference>
<evidence type="ECO:0000256" key="3">
    <source>
        <dbReference type="SAM" id="Phobius"/>
    </source>
</evidence>
<feature type="domain" description="FAD-dependent oxidoreductase 2 FAD-binding" evidence="4">
    <location>
        <begin position="14"/>
        <end position="95"/>
    </location>
</feature>
<protein>
    <submittedName>
        <fullName evidence="6">Uncharacterized protein</fullName>
    </submittedName>
</protein>
<evidence type="ECO:0000313" key="6">
    <source>
        <dbReference type="EMBL" id="KAF2248923.1"/>
    </source>
</evidence>
<dbReference type="GeneID" id="54588238"/>
<dbReference type="InterPro" id="IPR003953">
    <property type="entry name" value="FAD-dep_OxRdtase_2_FAD-bd"/>
</dbReference>
<name>A0A6A6IHB9_9PLEO</name>
<dbReference type="Pfam" id="PF00890">
    <property type="entry name" value="FAD_binding_2"/>
    <property type="match status" value="1"/>
</dbReference>
<gene>
    <name evidence="6" type="ORF">BU26DRAFT_594641</name>
</gene>
<dbReference type="InterPro" id="IPR053212">
    <property type="entry name" value="DHP_3-monooxygenase"/>
</dbReference>
<keyword evidence="3" id="KW-0812">Transmembrane</keyword>
<proteinExistence type="predicted"/>
<dbReference type="InterPro" id="IPR036188">
    <property type="entry name" value="FAD/NAD-bd_sf"/>
</dbReference>
<feature type="transmembrane region" description="Helical" evidence="3">
    <location>
        <begin position="12"/>
        <end position="33"/>
    </location>
</feature>
<reference evidence="6" key="1">
    <citation type="journal article" date="2020" name="Stud. Mycol.">
        <title>101 Dothideomycetes genomes: a test case for predicting lifestyles and emergence of pathogens.</title>
        <authorList>
            <person name="Haridas S."/>
            <person name="Albert R."/>
            <person name="Binder M."/>
            <person name="Bloem J."/>
            <person name="Labutti K."/>
            <person name="Salamov A."/>
            <person name="Andreopoulos B."/>
            <person name="Baker S."/>
            <person name="Barry K."/>
            <person name="Bills G."/>
            <person name="Bluhm B."/>
            <person name="Cannon C."/>
            <person name="Castanera R."/>
            <person name="Culley D."/>
            <person name="Daum C."/>
            <person name="Ezra D."/>
            <person name="Gonzalez J."/>
            <person name="Henrissat B."/>
            <person name="Kuo A."/>
            <person name="Liang C."/>
            <person name="Lipzen A."/>
            <person name="Lutzoni F."/>
            <person name="Magnuson J."/>
            <person name="Mondo S."/>
            <person name="Nolan M."/>
            <person name="Ohm R."/>
            <person name="Pangilinan J."/>
            <person name="Park H.-J."/>
            <person name="Ramirez L."/>
            <person name="Alfaro M."/>
            <person name="Sun H."/>
            <person name="Tritt A."/>
            <person name="Yoshinaga Y."/>
            <person name="Zwiers L.-H."/>
            <person name="Turgeon B."/>
            <person name="Goodwin S."/>
            <person name="Spatafora J."/>
            <person name="Crous P."/>
            <person name="Grigoriev I."/>
        </authorList>
    </citation>
    <scope>NUCLEOTIDE SEQUENCE</scope>
    <source>
        <strain evidence="6">CBS 122368</strain>
    </source>
</reference>
<dbReference type="SUPFAM" id="SSF51905">
    <property type="entry name" value="FAD/NAD(P)-binding domain"/>
    <property type="match status" value="1"/>
</dbReference>
<dbReference type="PANTHER" id="PTHR47469">
    <property type="entry name" value="MONOOXYGENASE-LIKE"/>
    <property type="match status" value="1"/>
</dbReference>
<evidence type="ECO:0000259" key="4">
    <source>
        <dbReference type="Pfam" id="PF00890"/>
    </source>
</evidence>
<dbReference type="EMBL" id="ML987195">
    <property type="protein sequence ID" value="KAF2248923.1"/>
    <property type="molecule type" value="Genomic_DNA"/>
</dbReference>
<dbReference type="OrthoDB" id="16820at2759"/>
<dbReference type="SUPFAM" id="SSF54373">
    <property type="entry name" value="FAD-linked reductases, C-terminal domain"/>
    <property type="match status" value="1"/>
</dbReference>
<keyword evidence="1" id="KW-0285">Flavoprotein</keyword>
<dbReference type="Proteomes" id="UP000800094">
    <property type="component" value="Unassembled WGS sequence"/>
</dbReference>
<dbReference type="PRINTS" id="PR00420">
    <property type="entry name" value="RNGMNOXGNASE"/>
</dbReference>
<feature type="domain" description="2,6-dihydroxypyridine 3-monooxygenase substrate binding" evidence="5">
    <location>
        <begin position="198"/>
        <end position="326"/>
    </location>
</feature>
<keyword evidence="7" id="KW-1185">Reference proteome</keyword>
<dbReference type="GO" id="GO:0016491">
    <property type="term" value="F:oxidoreductase activity"/>
    <property type="evidence" value="ECO:0007669"/>
    <property type="project" value="UniProtKB-KW"/>
</dbReference>
<organism evidence="6 7">
    <name type="scientific">Trematosphaeria pertusa</name>
    <dbReference type="NCBI Taxonomy" id="390896"/>
    <lineage>
        <taxon>Eukaryota</taxon>
        <taxon>Fungi</taxon>
        <taxon>Dikarya</taxon>
        <taxon>Ascomycota</taxon>
        <taxon>Pezizomycotina</taxon>
        <taxon>Dothideomycetes</taxon>
        <taxon>Pleosporomycetidae</taxon>
        <taxon>Pleosporales</taxon>
        <taxon>Massarineae</taxon>
        <taxon>Trematosphaeriaceae</taxon>
        <taxon>Trematosphaeria</taxon>
    </lineage>
</organism>
<keyword evidence="2" id="KW-0560">Oxidoreductase</keyword>
<dbReference type="Gene3D" id="3.50.50.60">
    <property type="entry name" value="FAD/NAD(P)-binding domain"/>
    <property type="match status" value="2"/>
</dbReference>
<evidence type="ECO:0000259" key="5">
    <source>
        <dbReference type="Pfam" id="PF22607"/>
    </source>
</evidence>
<keyword evidence="3" id="KW-0472">Membrane</keyword>
<dbReference type="PANTHER" id="PTHR47469:SF2">
    <property type="entry name" value="OS06G0597600 PROTEIN"/>
    <property type="match status" value="1"/>
</dbReference>
<dbReference type="Pfam" id="PF22607">
    <property type="entry name" value="FAD_binding-like"/>
    <property type="match status" value="1"/>
</dbReference>
<evidence type="ECO:0000313" key="7">
    <source>
        <dbReference type="Proteomes" id="UP000800094"/>
    </source>
</evidence>
<evidence type="ECO:0000256" key="2">
    <source>
        <dbReference type="ARBA" id="ARBA00023002"/>
    </source>
</evidence>
<dbReference type="RefSeq" id="XP_033683927.1">
    <property type="nucleotide sequence ID" value="XM_033834908.1"/>
</dbReference>
<keyword evidence="3" id="KW-1133">Transmembrane helix</keyword>
<dbReference type="InterPro" id="IPR054707">
    <property type="entry name" value="DhpH_subs-bd"/>
</dbReference>
<dbReference type="AlphaFoldDB" id="A0A6A6IHB9"/>
<evidence type="ECO:0000256" key="1">
    <source>
        <dbReference type="ARBA" id="ARBA00022630"/>
    </source>
</evidence>
<accession>A0A6A6IHB9</accession>
<sequence length="449" mass="51035">MDSPKRLLVGPLNIVVIGGSLAGLMCGIALVHAGHKVTIIEKDDNERQSHMAGVCLGPDAEAYLTSHDRLKNAFSHRSRRVQALNSDETIKIFVNGRRDITSWDTYYFRLRACFDQYVSSFYPSPPHSVDSDGSAIYVCRQQVTDMFPASRSDGGMVLSILDHNSQEVKQTKADLVIGADGPDSFVRSKYLPAVKRQYVGYIAWRGTVPESEVSESTRSIFSRSVTVHMMHRHHCIMYTIPGINGSLEPGERLLNFLWYTNESEESLHDILIDGVDGHRHHNLVPAGRVREGIWNAQVQRAKDVPLPLPFLEVMIKIRGPFIQVITEFCAPKAAFEDGRVLLVGDALSLFRPHTAFSGTQAAFHALRVEEYVGRRITLQEWEEKVIRFSNLHWAQSIWWGKFYQHHMAVALLSGLQYWWYCGTDRMKSWWNGEEPLLRTSSNRVDEYES</sequence>